<evidence type="ECO:0000313" key="9">
    <source>
        <dbReference type="Proteomes" id="UP000494330"/>
    </source>
</evidence>
<dbReference type="Gene3D" id="1.10.3730.20">
    <property type="match status" value="1"/>
</dbReference>
<keyword evidence="2" id="KW-1003">Cell membrane</keyword>
<feature type="transmembrane region" description="Helical" evidence="6">
    <location>
        <begin position="246"/>
        <end position="264"/>
    </location>
</feature>
<keyword evidence="3 6" id="KW-0812">Transmembrane</keyword>
<feature type="domain" description="EamA" evidence="7">
    <location>
        <begin position="10"/>
        <end position="141"/>
    </location>
</feature>
<dbReference type="Proteomes" id="UP000494330">
    <property type="component" value="Unassembled WGS sequence"/>
</dbReference>
<evidence type="ECO:0000256" key="4">
    <source>
        <dbReference type="ARBA" id="ARBA00022989"/>
    </source>
</evidence>
<sequence length="301" mass="31728">MTTKRQVVGAGILLVMIYALQFLTARASLERHITPAGLTILRFYAAGALFVPYVCRARTRAGLAQLGLVKIVALSLLAGFPYLMVINTGISLTSAGYVATVGPGSIVLFSFLLPVVLLKDRPSHASMISTALITVGILLFIYNTLLAKELSPAGTALFVLQGLMFSLYGILIRKWQVNPVLGTAVVSLASCLPACVAHATTHTGFADATMKEIIFQAFAQGILSGAAAIFLYTYIVRTVGPQKASLVMPSVPIITTAAGCFLLHEPVSPVQVVGLIAMALGMSIPGLAAIRRKYPVSVIAP</sequence>
<feature type="transmembrane region" description="Helical" evidence="6">
    <location>
        <begin position="270"/>
        <end position="290"/>
    </location>
</feature>
<name>A0A6P2H2I3_9BURK</name>
<dbReference type="PANTHER" id="PTHR32322">
    <property type="entry name" value="INNER MEMBRANE TRANSPORTER"/>
    <property type="match status" value="1"/>
</dbReference>
<dbReference type="SUPFAM" id="SSF103481">
    <property type="entry name" value="Multidrug resistance efflux transporter EmrE"/>
    <property type="match status" value="2"/>
</dbReference>
<comment type="subcellular location">
    <subcellularLocation>
        <location evidence="1">Cell membrane</location>
        <topology evidence="1">Multi-pass membrane protein</topology>
    </subcellularLocation>
</comment>
<dbReference type="InterPro" id="IPR037185">
    <property type="entry name" value="EmrE-like"/>
</dbReference>
<dbReference type="RefSeq" id="WP_052001587.1">
    <property type="nucleotide sequence ID" value="NZ_CABVQD010000001.1"/>
</dbReference>
<dbReference type="AlphaFoldDB" id="A0A6P2H2I3"/>
<keyword evidence="5 6" id="KW-0472">Membrane</keyword>
<dbReference type="Pfam" id="PF00892">
    <property type="entry name" value="EamA"/>
    <property type="match status" value="2"/>
</dbReference>
<feature type="domain" description="EamA" evidence="7">
    <location>
        <begin position="154"/>
        <end position="282"/>
    </location>
</feature>
<feature type="transmembrane region" description="Helical" evidence="6">
    <location>
        <begin position="125"/>
        <end position="147"/>
    </location>
</feature>
<keyword evidence="4 6" id="KW-1133">Transmembrane helix</keyword>
<feature type="transmembrane region" description="Helical" evidence="6">
    <location>
        <begin position="7"/>
        <end position="24"/>
    </location>
</feature>
<protein>
    <recommendedName>
        <fullName evidence="7">EamA domain-containing protein</fullName>
    </recommendedName>
</protein>
<reference evidence="8 9" key="1">
    <citation type="submission" date="2019-09" db="EMBL/GenBank/DDBJ databases">
        <authorList>
            <person name="Depoorter E."/>
        </authorList>
    </citation>
    <scope>NUCLEOTIDE SEQUENCE [LARGE SCALE GENOMIC DNA]</scope>
    <source>
        <strain evidence="8">LMG 30113</strain>
    </source>
</reference>
<evidence type="ECO:0000256" key="1">
    <source>
        <dbReference type="ARBA" id="ARBA00004651"/>
    </source>
</evidence>
<dbReference type="PANTHER" id="PTHR32322:SF18">
    <property type="entry name" value="S-ADENOSYLMETHIONINE_S-ADENOSYLHOMOCYSTEINE TRANSPORTER"/>
    <property type="match status" value="1"/>
</dbReference>
<dbReference type="GO" id="GO:0005886">
    <property type="term" value="C:plasma membrane"/>
    <property type="evidence" value="ECO:0007669"/>
    <property type="project" value="UniProtKB-SubCell"/>
</dbReference>
<gene>
    <name evidence="8" type="ORF">BPA30113_00207</name>
</gene>
<dbReference type="EMBL" id="CABVQD010000001">
    <property type="protein sequence ID" value="VWB10850.1"/>
    <property type="molecule type" value="Genomic_DNA"/>
</dbReference>
<evidence type="ECO:0000259" key="7">
    <source>
        <dbReference type="Pfam" id="PF00892"/>
    </source>
</evidence>
<accession>A0A6P2H2I3</accession>
<evidence type="ECO:0000313" key="8">
    <source>
        <dbReference type="EMBL" id="VWB10850.1"/>
    </source>
</evidence>
<feature type="transmembrane region" description="Helical" evidence="6">
    <location>
        <begin position="97"/>
        <end position="118"/>
    </location>
</feature>
<feature type="transmembrane region" description="Helical" evidence="6">
    <location>
        <begin position="213"/>
        <end position="234"/>
    </location>
</feature>
<feature type="transmembrane region" description="Helical" evidence="6">
    <location>
        <begin position="36"/>
        <end position="55"/>
    </location>
</feature>
<proteinExistence type="predicted"/>
<dbReference type="InterPro" id="IPR000620">
    <property type="entry name" value="EamA_dom"/>
</dbReference>
<evidence type="ECO:0000256" key="3">
    <source>
        <dbReference type="ARBA" id="ARBA00022692"/>
    </source>
</evidence>
<keyword evidence="9" id="KW-1185">Reference proteome</keyword>
<evidence type="ECO:0000256" key="5">
    <source>
        <dbReference type="ARBA" id="ARBA00023136"/>
    </source>
</evidence>
<evidence type="ECO:0000256" key="6">
    <source>
        <dbReference type="SAM" id="Phobius"/>
    </source>
</evidence>
<feature type="transmembrane region" description="Helical" evidence="6">
    <location>
        <begin position="153"/>
        <end position="172"/>
    </location>
</feature>
<feature type="transmembrane region" description="Helical" evidence="6">
    <location>
        <begin position="179"/>
        <end position="201"/>
    </location>
</feature>
<feature type="transmembrane region" description="Helical" evidence="6">
    <location>
        <begin position="67"/>
        <end position="85"/>
    </location>
</feature>
<dbReference type="InterPro" id="IPR050638">
    <property type="entry name" value="AA-Vitamin_Transporters"/>
</dbReference>
<evidence type="ECO:0000256" key="2">
    <source>
        <dbReference type="ARBA" id="ARBA00022475"/>
    </source>
</evidence>
<organism evidence="8 9">
    <name type="scientific">Burkholderia paludis</name>
    <dbReference type="NCBI Taxonomy" id="1506587"/>
    <lineage>
        <taxon>Bacteria</taxon>
        <taxon>Pseudomonadati</taxon>
        <taxon>Pseudomonadota</taxon>
        <taxon>Betaproteobacteria</taxon>
        <taxon>Burkholderiales</taxon>
        <taxon>Burkholderiaceae</taxon>
        <taxon>Burkholderia</taxon>
        <taxon>Burkholderia cepacia complex</taxon>
    </lineage>
</organism>